<proteinExistence type="predicted"/>
<dbReference type="EMBL" id="LFYT02000040">
    <property type="protein sequence ID" value="PVE41108.1"/>
    <property type="molecule type" value="Genomic_DNA"/>
</dbReference>
<evidence type="ECO:0000313" key="4">
    <source>
        <dbReference type="Proteomes" id="UP000037507"/>
    </source>
</evidence>
<evidence type="ECO:0000256" key="1">
    <source>
        <dbReference type="PROSITE-ProRule" id="PRU00473"/>
    </source>
</evidence>
<keyword evidence="1" id="KW-0472">Membrane</keyword>
<organism evidence="3 4">
    <name type="scientific">Limnohabitans planktonicus II-D5</name>
    <dbReference type="NCBI Taxonomy" id="1293045"/>
    <lineage>
        <taxon>Bacteria</taxon>
        <taxon>Pseudomonadati</taxon>
        <taxon>Pseudomonadota</taxon>
        <taxon>Betaproteobacteria</taxon>
        <taxon>Burkholderiales</taxon>
        <taxon>Comamonadaceae</taxon>
        <taxon>Limnohabitans</taxon>
    </lineage>
</organism>
<dbReference type="SUPFAM" id="SSF103088">
    <property type="entry name" value="OmpA-like"/>
    <property type="match status" value="1"/>
</dbReference>
<dbReference type="Gene3D" id="3.30.1330.60">
    <property type="entry name" value="OmpA-like domain"/>
    <property type="match status" value="1"/>
</dbReference>
<reference evidence="3" key="1">
    <citation type="submission" date="2017-04" db="EMBL/GenBank/DDBJ databases">
        <title>Unexpected and diverse lifestyles within the genus Limnohabitans.</title>
        <authorList>
            <person name="Kasalicky V."/>
            <person name="Mehrshad M."/>
            <person name="Andrei S.-A."/>
            <person name="Salcher M."/>
            <person name="Kratochvilova H."/>
            <person name="Simek K."/>
            <person name="Ghai R."/>
        </authorList>
    </citation>
    <scope>NUCLEOTIDE SEQUENCE [LARGE SCALE GENOMIC DNA]</scope>
    <source>
        <strain evidence="3">II-D5</strain>
    </source>
</reference>
<dbReference type="InterPro" id="IPR006665">
    <property type="entry name" value="OmpA-like"/>
</dbReference>
<evidence type="ECO:0000259" key="2">
    <source>
        <dbReference type="PROSITE" id="PS51123"/>
    </source>
</evidence>
<dbReference type="InterPro" id="IPR036737">
    <property type="entry name" value="OmpA-like_sf"/>
</dbReference>
<dbReference type="AlphaFoldDB" id="A0A2T7U8T9"/>
<evidence type="ECO:0000313" key="3">
    <source>
        <dbReference type="EMBL" id="PVE41108.1"/>
    </source>
</evidence>
<dbReference type="PROSITE" id="PS51123">
    <property type="entry name" value="OMPA_2"/>
    <property type="match status" value="1"/>
</dbReference>
<dbReference type="Pfam" id="PF00691">
    <property type="entry name" value="OmpA"/>
    <property type="match status" value="1"/>
</dbReference>
<comment type="caution">
    <text evidence="3">The sequence shown here is derived from an EMBL/GenBank/DDBJ whole genome shotgun (WGS) entry which is preliminary data.</text>
</comment>
<dbReference type="GO" id="GO:0016020">
    <property type="term" value="C:membrane"/>
    <property type="evidence" value="ECO:0007669"/>
    <property type="project" value="UniProtKB-UniRule"/>
</dbReference>
<name>A0A2T7U8T9_9BURK</name>
<sequence>MMFLWCTAPQTLEMSVKTKKLLKNWSQALLTELSVWAALCLLLAPVQLKSQPAHPVSVEAKHAGVTAQIDVLGQAFRAPAPVARDQARIIVYRTNDNRLPGATSIFIDDRYHASLVRGAWSALCYRVGNIEIGARQMDAANRPKDLVDAITVTRLEGGTTHYFKVQDVNGRPVMQPIPAVRAQQENSAALEQIHTVSRIAQECRIDNSPQRQRVTEEITLGAHTLFAFDRSDPAAMTEQGVRSINDMVDKIQRDFLDLEHMHLIGHADPLGKKDANEMLGINRARTVKQYIERRSLPGVRITTEGRGDREPIVTNCSPIDTPESIRCNLPNRRVVVQVTGIKRNLNQ</sequence>
<protein>
    <recommendedName>
        <fullName evidence="2">OmpA-like domain-containing protein</fullName>
    </recommendedName>
</protein>
<keyword evidence="4" id="KW-1185">Reference proteome</keyword>
<accession>A0A2T7U8T9</accession>
<feature type="domain" description="OmpA-like" evidence="2">
    <location>
        <begin position="213"/>
        <end position="342"/>
    </location>
</feature>
<dbReference type="STRING" id="1293045.H663_11230"/>
<dbReference type="Proteomes" id="UP000037507">
    <property type="component" value="Unassembled WGS sequence"/>
</dbReference>
<dbReference type="CDD" id="cd07185">
    <property type="entry name" value="OmpA_C-like"/>
    <property type="match status" value="1"/>
</dbReference>
<gene>
    <name evidence="3" type="ORF">H663_018945</name>
</gene>